<dbReference type="InterPro" id="IPR002083">
    <property type="entry name" value="MATH/TRAF_dom"/>
</dbReference>
<dbReference type="SMART" id="SM00061">
    <property type="entry name" value="MATH"/>
    <property type="match status" value="1"/>
</dbReference>
<dbReference type="InterPro" id="IPR050804">
    <property type="entry name" value="MCC"/>
</dbReference>
<dbReference type="CDD" id="cd00121">
    <property type="entry name" value="MATH"/>
    <property type="match status" value="1"/>
</dbReference>
<sequence>MEGHEESGVEKFEKFIWKLENFSRLNMSVYHEHFVLGGYPWRLSLHPKGTIKAGHLSIVLQAVETANMSEGWSRDVKFKLVVFNQVDTNMSFIGGTNCAFIFNASKDNRGFRSIISLDKLLDPEEGFLVNVGNCFAILVPK</sequence>
<keyword evidence="1" id="KW-0175">Coiled coil</keyword>
<dbReference type="EMBL" id="JAMSHJ010000003">
    <property type="protein sequence ID" value="KAI5425186.1"/>
    <property type="molecule type" value="Genomic_DNA"/>
</dbReference>
<evidence type="ECO:0000256" key="1">
    <source>
        <dbReference type="ARBA" id="ARBA00023054"/>
    </source>
</evidence>
<dbReference type="InterPro" id="IPR008974">
    <property type="entry name" value="TRAF-like"/>
</dbReference>
<accession>A0A9D4XPW2</accession>
<dbReference type="SUPFAM" id="SSF49599">
    <property type="entry name" value="TRAF domain-like"/>
    <property type="match status" value="1"/>
</dbReference>
<reference evidence="3 4" key="1">
    <citation type="journal article" date="2022" name="Nat. Genet.">
        <title>Improved pea reference genome and pan-genome highlight genomic features and evolutionary characteristics.</title>
        <authorList>
            <person name="Yang T."/>
            <person name="Liu R."/>
            <person name="Luo Y."/>
            <person name="Hu S."/>
            <person name="Wang D."/>
            <person name="Wang C."/>
            <person name="Pandey M.K."/>
            <person name="Ge S."/>
            <person name="Xu Q."/>
            <person name="Li N."/>
            <person name="Li G."/>
            <person name="Huang Y."/>
            <person name="Saxena R.K."/>
            <person name="Ji Y."/>
            <person name="Li M."/>
            <person name="Yan X."/>
            <person name="He Y."/>
            <person name="Liu Y."/>
            <person name="Wang X."/>
            <person name="Xiang C."/>
            <person name="Varshney R.K."/>
            <person name="Ding H."/>
            <person name="Gao S."/>
            <person name="Zong X."/>
        </authorList>
    </citation>
    <scope>NUCLEOTIDE SEQUENCE [LARGE SCALE GENOMIC DNA]</scope>
    <source>
        <strain evidence="3 4">cv. Zhongwan 6</strain>
    </source>
</reference>
<dbReference type="PANTHER" id="PTHR46236:SF36">
    <property type="entry name" value="MATH (MEPRIN AND TRAF-C-LIKE) DOMAIN PROTEIN"/>
    <property type="match status" value="1"/>
</dbReference>
<proteinExistence type="predicted"/>
<dbReference type="PROSITE" id="PS50144">
    <property type="entry name" value="MATH"/>
    <property type="match status" value="1"/>
</dbReference>
<gene>
    <name evidence="3" type="ORF">KIW84_031117</name>
</gene>
<dbReference type="PANTHER" id="PTHR46236">
    <property type="entry name" value="TRAF-LIKE SUPERFAMILY PROTEIN"/>
    <property type="match status" value="1"/>
</dbReference>
<dbReference type="Proteomes" id="UP001058974">
    <property type="component" value="Chromosome 3"/>
</dbReference>
<dbReference type="Gramene" id="Psat03G0111700-T1">
    <property type="protein sequence ID" value="KAI5425186.1"/>
    <property type="gene ID" value="KIW84_031117"/>
</dbReference>
<comment type="caution">
    <text evidence="3">The sequence shown here is derived from an EMBL/GenBank/DDBJ whole genome shotgun (WGS) entry which is preliminary data.</text>
</comment>
<keyword evidence="4" id="KW-1185">Reference proteome</keyword>
<protein>
    <recommendedName>
        <fullName evidence="2">MATH domain-containing protein</fullName>
    </recommendedName>
</protein>
<evidence type="ECO:0000313" key="4">
    <source>
        <dbReference type="Proteomes" id="UP001058974"/>
    </source>
</evidence>
<name>A0A9D4XPW2_PEA</name>
<evidence type="ECO:0000259" key="2">
    <source>
        <dbReference type="PROSITE" id="PS50144"/>
    </source>
</evidence>
<evidence type="ECO:0000313" key="3">
    <source>
        <dbReference type="EMBL" id="KAI5425186.1"/>
    </source>
</evidence>
<feature type="domain" description="MATH" evidence="2">
    <location>
        <begin position="12"/>
        <end position="139"/>
    </location>
</feature>
<dbReference type="Gene3D" id="2.60.210.10">
    <property type="entry name" value="Apoptosis, Tumor Necrosis Factor Receptor Associated Protein 2, Chain A"/>
    <property type="match status" value="1"/>
</dbReference>
<dbReference type="AlphaFoldDB" id="A0A9D4XPW2"/>
<organism evidence="3 4">
    <name type="scientific">Pisum sativum</name>
    <name type="common">Garden pea</name>
    <name type="synonym">Lathyrus oleraceus</name>
    <dbReference type="NCBI Taxonomy" id="3888"/>
    <lineage>
        <taxon>Eukaryota</taxon>
        <taxon>Viridiplantae</taxon>
        <taxon>Streptophyta</taxon>
        <taxon>Embryophyta</taxon>
        <taxon>Tracheophyta</taxon>
        <taxon>Spermatophyta</taxon>
        <taxon>Magnoliopsida</taxon>
        <taxon>eudicotyledons</taxon>
        <taxon>Gunneridae</taxon>
        <taxon>Pentapetalae</taxon>
        <taxon>rosids</taxon>
        <taxon>fabids</taxon>
        <taxon>Fabales</taxon>
        <taxon>Fabaceae</taxon>
        <taxon>Papilionoideae</taxon>
        <taxon>50 kb inversion clade</taxon>
        <taxon>NPAAA clade</taxon>
        <taxon>Hologalegina</taxon>
        <taxon>IRL clade</taxon>
        <taxon>Fabeae</taxon>
        <taxon>Lathyrus</taxon>
    </lineage>
</organism>
<dbReference type="Pfam" id="PF22486">
    <property type="entry name" value="MATH_2"/>
    <property type="match status" value="1"/>
</dbReference>